<keyword evidence="4" id="KW-1185">Reference proteome</keyword>
<reference evidence="3 4" key="2">
    <citation type="journal article" date="2010" name="Nucleic Acids Res.">
        <title>BeetleBase in 2010: revisions to provide comprehensive genomic information for Tribolium castaneum.</title>
        <authorList>
            <person name="Kim H.S."/>
            <person name="Murphy T."/>
            <person name="Xia J."/>
            <person name="Caragea D."/>
            <person name="Park Y."/>
            <person name="Beeman R.W."/>
            <person name="Lorenzen M.D."/>
            <person name="Butcher S."/>
            <person name="Manak J.R."/>
            <person name="Brown S.J."/>
        </authorList>
    </citation>
    <scope>GENOME REANNOTATION</scope>
    <source>
        <strain evidence="3 4">Georgia GA2</strain>
    </source>
</reference>
<reference evidence="3 4" key="1">
    <citation type="journal article" date="2008" name="Nature">
        <title>The genome of the model beetle and pest Tribolium castaneum.</title>
        <authorList>
            <consortium name="Tribolium Genome Sequencing Consortium"/>
            <person name="Richards S."/>
            <person name="Gibbs R.A."/>
            <person name="Weinstock G.M."/>
            <person name="Brown S.J."/>
            <person name="Denell R."/>
            <person name="Beeman R.W."/>
            <person name="Gibbs R."/>
            <person name="Beeman R.W."/>
            <person name="Brown S.J."/>
            <person name="Bucher G."/>
            <person name="Friedrich M."/>
            <person name="Grimmelikhuijzen C.J."/>
            <person name="Klingler M."/>
            <person name="Lorenzen M."/>
            <person name="Richards S."/>
            <person name="Roth S."/>
            <person name="Schroder R."/>
            <person name="Tautz D."/>
            <person name="Zdobnov E.M."/>
            <person name="Muzny D."/>
            <person name="Gibbs R.A."/>
            <person name="Weinstock G.M."/>
            <person name="Attaway T."/>
            <person name="Bell S."/>
            <person name="Buhay C.J."/>
            <person name="Chandrabose M.N."/>
            <person name="Chavez D."/>
            <person name="Clerk-Blankenburg K.P."/>
            <person name="Cree A."/>
            <person name="Dao M."/>
            <person name="Davis C."/>
            <person name="Chacko J."/>
            <person name="Dinh H."/>
            <person name="Dugan-Rocha S."/>
            <person name="Fowler G."/>
            <person name="Garner T.T."/>
            <person name="Garnes J."/>
            <person name="Gnirke A."/>
            <person name="Hawes A."/>
            <person name="Hernandez J."/>
            <person name="Hines S."/>
            <person name="Holder M."/>
            <person name="Hume J."/>
            <person name="Jhangiani S.N."/>
            <person name="Joshi V."/>
            <person name="Khan Z.M."/>
            <person name="Jackson L."/>
            <person name="Kovar C."/>
            <person name="Kowis A."/>
            <person name="Lee S."/>
            <person name="Lewis L.R."/>
            <person name="Margolis J."/>
            <person name="Morgan M."/>
            <person name="Nazareth L.V."/>
            <person name="Nguyen N."/>
            <person name="Okwuonu G."/>
            <person name="Parker D."/>
            <person name="Richards S."/>
            <person name="Ruiz S.J."/>
            <person name="Santibanez J."/>
            <person name="Savard J."/>
            <person name="Scherer S.E."/>
            <person name="Schneider B."/>
            <person name="Sodergren E."/>
            <person name="Tautz D."/>
            <person name="Vattahil S."/>
            <person name="Villasana D."/>
            <person name="White C.S."/>
            <person name="Wright R."/>
            <person name="Park Y."/>
            <person name="Beeman R.W."/>
            <person name="Lord J."/>
            <person name="Oppert B."/>
            <person name="Lorenzen M."/>
            <person name="Brown S."/>
            <person name="Wang L."/>
            <person name="Savard J."/>
            <person name="Tautz D."/>
            <person name="Richards S."/>
            <person name="Weinstock G."/>
            <person name="Gibbs R.A."/>
            <person name="Liu Y."/>
            <person name="Worley K."/>
            <person name="Weinstock G."/>
            <person name="Elsik C.G."/>
            <person name="Reese J.T."/>
            <person name="Elhaik E."/>
            <person name="Landan G."/>
            <person name="Graur D."/>
            <person name="Arensburger P."/>
            <person name="Atkinson P."/>
            <person name="Beeman R.W."/>
            <person name="Beidler J."/>
            <person name="Brown S.J."/>
            <person name="Demuth J.P."/>
            <person name="Drury D.W."/>
            <person name="Du Y.Z."/>
            <person name="Fujiwara H."/>
            <person name="Lorenzen M."/>
            <person name="Maselli V."/>
            <person name="Osanai M."/>
            <person name="Park Y."/>
            <person name="Robertson H.M."/>
            <person name="Tu Z."/>
            <person name="Wang J.J."/>
            <person name="Wang S."/>
            <person name="Richards S."/>
            <person name="Song H."/>
            <person name="Zhang L."/>
            <person name="Sodergren E."/>
            <person name="Werner D."/>
            <person name="Stanke M."/>
            <person name="Morgenstern B."/>
            <person name="Solovyev V."/>
            <person name="Kosarev P."/>
            <person name="Brown G."/>
            <person name="Chen H.C."/>
            <person name="Ermolaeva O."/>
            <person name="Hlavina W."/>
            <person name="Kapustin Y."/>
            <person name="Kiryutin B."/>
            <person name="Kitts P."/>
            <person name="Maglott D."/>
            <person name="Pruitt K."/>
            <person name="Sapojnikov V."/>
            <person name="Souvorov A."/>
            <person name="Mackey A.J."/>
            <person name="Waterhouse R.M."/>
            <person name="Wyder S."/>
            <person name="Zdobnov E.M."/>
            <person name="Zdobnov E.M."/>
            <person name="Wyder S."/>
            <person name="Kriventseva E.V."/>
            <person name="Kadowaki T."/>
            <person name="Bork P."/>
            <person name="Aranda M."/>
            <person name="Bao R."/>
            <person name="Beermann A."/>
            <person name="Berns N."/>
            <person name="Bolognesi R."/>
            <person name="Bonneton F."/>
            <person name="Bopp D."/>
            <person name="Brown S.J."/>
            <person name="Bucher G."/>
            <person name="Butts T."/>
            <person name="Chaumot A."/>
            <person name="Denell R.E."/>
            <person name="Ferrier D.E."/>
            <person name="Friedrich M."/>
            <person name="Gordon C.M."/>
            <person name="Jindra M."/>
            <person name="Klingler M."/>
            <person name="Lan Q."/>
            <person name="Lattorff H.M."/>
            <person name="Laudet V."/>
            <person name="von Levetsow C."/>
            <person name="Liu Z."/>
            <person name="Lutz R."/>
            <person name="Lynch J.A."/>
            <person name="da Fonseca R.N."/>
            <person name="Posnien N."/>
            <person name="Reuter R."/>
            <person name="Roth S."/>
            <person name="Savard J."/>
            <person name="Schinko J.B."/>
            <person name="Schmitt C."/>
            <person name="Schoppmeier M."/>
            <person name="Schroder R."/>
            <person name="Shippy T.D."/>
            <person name="Simonnet F."/>
            <person name="Marques-Souza H."/>
            <person name="Tautz D."/>
            <person name="Tomoyasu Y."/>
            <person name="Trauner J."/>
            <person name="Van der Zee M."/>
            <person name="Vervoort M."/>
            <person name="Wittkopp N."/>
            <person name="Wimmer E.A."/>
            <person name="Yang X."/>
            <person name="Jones A.K."/>
            <person name="Sattelle D.B."/>
            <person name="Ebert P.R."/>
            <person name="Nelson D."/>
            <person name="Scott J.G."/>
            <person name="Beeman R.W."/>
            <person name="Muthukrishnan S."/>
            <person name="Kramer K.J."/>
            <person name="Arakane Y."/>
            <person name="Beeman R.W."/>
            <person name="Zhu Q."/>
            <person name="Hogenkamp D."/>
            <person name="Dixit R."/>
            <person name="Oppert B."/>
            <person name="Jiang H."/>
            <person name="Zou Z."/>
            <person name="Marshall J."/>
            <person name="Elpidina E."/>
            <person name="Vinokurov K."/>
            <person name="Oppert C."/>
            <person name="Zou Z."/>
            <person name="Evans J."/>
            <person name="Lu Z."/>
            <person name="Zhao P."/>
            <person name="Sumathipala N."/>
            <person name="Altincicek B."/>
            <person name="Vilcinskas A."/>
            <person name="Williams M."/>
            <person name="Hultmark D."/>
            <person name="Hetru C."/>
            <person name="Jiang H."/>
            <person name="Grimmelikhuijzen C.J."/>
            <person name="Hauser F."/>
            <person name="Cazzamali G."/>
            <person name="Williamson M."/>
            <person name="Park Y."/>
            <person name="Li B."/>
            <person name="Tanaka Y."/>
            <person name="Predel R."/>
            <person name="Neupert S."/>
            <person name="Schachtner J."/>
            <person name="Verleyen P."/>
            <person name="Raible F."/>
            <person name="Bork P."/>
            <person name="Friedrich M."/>
            <person name="Walden K.K."/>
            <person name="Robertson H.M."/>
            <person name="Angeli S."/>
            <person name="Foret S."/>
            <person name="Bucher G."/>
            <person name="Schuetz S."/>
            <person name="Maleszka R."/>
            <person name="Wimmer E.A."/>
            <person name="Beeman R.W."/>
            <person name="Lorenzen M."/>
            <person name="Tomoyasu Y."/>
            <person name="Miller S.C."/>
            <person name="Grossmann D."/>
            <person name="Bucher G."/>
        </authorList>
    </citation>
    <scope>NUCLEOTIDE SEQUENCE [LARGE SCALE GENOMIC DNA]</scope>
    <source>
        <strain evidence="3 4">Georgia GA2</strain>
    </source>
</reference>
<dbReference type="KEGG" id="tca:103312876"/>
<dbReference type="InParanoid" id="D2A1J1"/>
<dbReference type="EMBL" id="KQ971338">
    <property type="protein sequence ID" value="EFA02671.1"/>
    <property type="molecule type" value="Genomic_DNA"/>
</dbReference>
<feature type="signal peptide" evidence="2">
    <location>
        <begin position="1"/>
        <end position="17"/>
    </location>
</feature>
<dbReference type="AlphaFoldDB" id="D2A1J1"/>
<proteinExistence type="predicted"/>
<evidence type="ECO:0000313" key="3">
    <source>
        <dbReference type="EMBL" id="EFA02671.1"/>
    </source>
</evidence>
<feature type="compositionally biased region" description="Basic and acidic residues" evidence="1">
    <location>
        <begin position="122"/>
        <end position="136"/>
    </location>
</feature>
<feature type="chain" id="PRO_5003028663" evidence="2">
    <location>
        <begin position="18"/>
        <end position="603"/>
    </location>
</feature>
<gene>
    <name evidence="3" type="primary">AUGUSTUS-3.0.2_08392</name>
    <name evidence="3" type="ORF">TcasGA2_TC008392</name>
</gene>
<dbReference type="Proteomes" id="UP000007266">
    <property type="component" value="Linkage group 4"/>
</dbReference>
<protein>
    <submittedName>
        <fullName evidence="3">Uncharacterized protein</fullName>
    </submittedName>
</protein>
<evidence type="ECO:0000256" key="1">
    <source>
        <dbReference type="SAM" id="MobiDB-lite"/>
    </source>
</evidence>
<sequence length="603" mass="68513">MKRFLILFLVVTHNCSGNLIIEEVTGSRDNSMQVNVSAGYGVRSENTTIVTPSPQYQFSDRKENETVIQISQDQISQPSQNIPEILPTPSYQVHEKTQEVQEKNFQIAKSHRFQKRYRQKKHEGPKNTEMEQHKEAPKPNIAAAGTKIVEVLRVPAMYELHLQSDPQRLASLNTAFLTKLMNQNYQYKRPVLPQFYQSGKNYIPQQSMNYIQTYGGSPIPPQRLQNLKNKYVSQKLNVAPPPQNFASFAQTKTPLQTAQTQNLAGFKHNLRPQSYPTSYQSVQTNLSPTESAQKYPSLTTQTPTLLSNEIPADFYQKPQALHEVPAPILNKQPLKPIKGTPVPSLVYGKPVEPPYQPSTQTPALWGSNVPSYQLPTQTPTLWGNNNVQDLTGDLSSYRGQVDSVPNYYQEPQKNYYNPHNQDYYNHPHYQGPQNVQHYYNAAFADHLDQNLANVNGGVATYLNPDGTMTVSNFHHNPKLYRPPPGYEIPVSENQPQEQVPDYGLTPYQNQNLANFNNEMYSGYSPEIPVNENQIETSENQEQNTDLNNLLVGAATASLDEAQSPKFGRGFMSKRIMYGKPVGKNRRMAQPMDYILYIKERIFD</sequence>
<dbReference type="HOGENOM" id="CLU_452950_0_0_1"/>
<organism evidence="3 4">
    <name type="scientific">Tribolium castaneum</name>
    <name type="common">Red flour beetle</name>
    <dbReference type="NCBI Taxonomy" id="7070"/>
    <lineage>
        <taxon>Eukaryota</taxon>
        <taxon>Metazoa</taxon>
        <taxon>Ecdysozoa</taxon>
        <taxon>Arthropoda</taxon>
        <taxon>Hexapoda</taxon>
        <taxon>Insecta</taxon>
        <taxon>Pterygota</taxon>
        <taxon>Neoptera</taxon>
        <taxon>Endopterygota</taxon>
        <taxon>Coleoptera</taxon>
        <taxon>Polyphaga</taxon>
        <taxon>Cucujiformia</taxon>
        <taxon>Tenebrionidae</taxon>
        <taxon>Tenebrionidae incertae sedis</taxon>
        <taxon>Tribolium</taxon>
    </lineage>
</organism>
<accession>D2A1J1</accession>
<name>D2A1J1_TRICA</name>
<dbReference type="OrthoDB" id="6784797at2759"/>
<evidence type="ECO:0000256" key="2">
    <source>
        <dbReference type="SAM" id="SignalP"/>
    </source>
</evidence>
<keyword evidence="2" id="KW-0732">Signal</keyword>
<evidence type="ECO:0000313" key="4">
    <source>
        <dbReference type="Proteomes" id="UP000007266"/>
    </source>
</evidence>
<feature type="region of interest" description="Disordered" evidence="1">
    <location>
        <begin position="113"/>
        <end position="136"/>
    </location>
</feature>